<dbReference type="Proteomes" id="UP001177140">
    <property type="component" value="Unassembled WGS sequence"/>
</dbReference>
<proteinExistence type="predicted"/>
<dbReference type="EMBL" id="JAJJMA010166865">
    <property type="protein sequence ID" value="MCL7036343.1"/>
    <property type="molecule type" value="Genomic_DNA"/>
</dbReference>
<name>A0AA41SLG9_PAPNU</name>
<accession>A0AA41SLG9</accession>
<sequence length="187" mass="21717">MGYGVTVRDFMMKNPIVAISRVVDGYVFPFYHELQGVSLGLKLAMKYKIIHFDFICTSEDVYGYVMRTWWRKHRCGCPLRDNPKNPREKKRYCVKCSEWILSGMGERKNADKILPLIDEISCDALELAREGYIDLYMMPIRTKLSSAKAVLHLANLGIDQELRLLEIEKDEEIAEILYKEVYGHGTE</sequence>
<protein>
    <submittedName>
        <fullName evidence="1">Uncharacterized protein</fullName>
    </submittedName>
</protein>
<reference evidence="1" key="1">
    <citation type="submission" date="2022-03" db="EMBL/GenBank/DDBJ databases">
        <title>A functionally conserved STORR gene fusion in Papaver species that diverged 16.8 million years ago.</title>
        <authorList>
            <person name="Catania T."/>
        </authorList>
    </citation>
    <scope>NUCLEOTIDE SEQUENCE</scope>
    <source>
        <strain evidence="1">S-191538</strain>
    </source>
</reference>
<organism evidence="1 2">
    <name type="scientific">Papaver nudicaule</name>
    <name type="common">Iceland poppy</name>
    <dbReference type="NCBI Taxonomy" id="74823"/>
    <lineage>
        <taxon>Eukaryota</taxon>
        <taxon>Viridiplantae</taxon>
        <taxon>Streptophyta</taxon>
        <taxon>Embryophyta</taxon>
        <taxon>Tracheophyta</taxon>
        <taxon>Spermatophyta</taxon>
        <taxon>Magnoliopsida</taxon>
        <taxon>Ranunculales</taxon>
        <taxon>Papaveraceae</taxon>
        <taxon>Papaveroideae</taxon>
        <taxon>Papaver</taxon>
    </lineage>
</organism>
<comment type="caution">
    <text evidence="1">The sequence shown here is derived from an EMBL/GenBank/DDBJ whole genome shotgun (WGS) entry which is preliminary data.</text>
</comment>
<gene>
    <name evidence="1" type="ORF">MKW94_001811</name>
</gene>
<keyword evidence="2" id="KW-1185">Reference proteome</keyword>
<evidence type="ECO:0000313" key="1">
    <source>
        <dbReference type="EMBL" id="MCL7036343.1"/>
    </source>
</evidence>
<evidence type="ECO:0000313" key="2">
    <source>
        <dbReference type="Proteomes" id="UP001177140"/>
    </source>
</evidence>
<dbReference type="AlphaFoldDB" id="A0AA41SLG9"/>